<keyword evidence="4" id="KW-0949">S-adenosyl-L-methionine</keyword>
<gene>
    <name evidence="9" type="ORF">HYC85_001034</name>
</gene>
<evidence type="ECO:0000256" key="2">
    <source>
        <dbReference type="ARBA" id="ARBA00022603"/>
    </source>
</evidence>
<feature type="domain" description="SAM-dependent MTase DRM-type" evidence="8">
    <location>
        <begin position="1"/>
        <end position="138"/>
    </location>
</feature>
<evidence type="ECO:0000313" key="9">
    <source>
        <dbReference type="EMBL" id="KAF5959825.1"/>
    </source>
</evidence>
<evidence type="ECO:0000313" key="10">
    <source>
        <dbReference type="Proteomes" id="UP000593564"/>
    </source>
</evidence>
<keyword evidence="3" id="KW-0808">Transferase</keyword>
<dbReference type="InterPro" id="IPR050390">
    <property type="entry name" value="C5-Methyltransferase"/>
</dbReference>
<keyword evidence="6" id="KW-0238">DNA-binding</keyword>
<evidence type="ECO:0000256" key="1">
    <source>
        <dbReference type="ARBA" id="ARBA00004123"/>
    </source>
</evidence>
<dbReference type="AlphaFoldDB" id="A0A7J7I4V1"/>
<dbReference type="InterPro" id="IPR030380">
    <property type="entry name" value="SAM_MeTfrase_DRM"/>
</dbReference>
<comment type="subcellular location">
    <subcellularLocation>
        <location evidence="1">Nucleus</location>
    </subcellularLocation>
</comment>
<name>A0A7J7I4V1_CAMSI</name>
<accession>A0A7J7I4V1</accession>
<dbReference type="InterPro" id="IPR035979">
    <property type="entry name" value="RBD_domain_sf"/>
</dbReference>
<dbReference type="Gene3D" id="3.30.70.330">
    <property type="match status" value="1"/>
</dbReference>
<dbReference type="GO" id="GO:0005634">
    <property type="term" value="C:nucleus"/>
    <property type="evidence" value="ECO:0007669"/>
    <property type="project" value="UniProtKB-SubCell"/>
</dbReference>
<evidence type="ECO:0000256" key="7">
    <source>
        <dbReference type="ARBA" id="ARBA00023242"/>
    </source>
</evidence>
<dbReference type="GO" id="GO:0032259">
    <property type="term" value="P:methylation"/>
    <property type="evidence" value="ECO:0007669"/>
    <property type="project" value="UniProtKB-KW"/>
</dbReference>
<dbReference type="PROSITE" id="PS51680">
    <property type="entry name" value="SAM_MT_DRM"/>
    <property type="match status" value="1"/>
</dbReference>
<dbReference type="GO" id="GO:0003677">
    <property type="term" value="F:DNA binding"/>
    <property type="evidence" value="ECO:0007669"/>
    <property type="project" value="UniProtKB-KW"/>
</dbReference>
<keyword evidence="2" id="KW-0489">Methyltransferase</keyword>
<reference evidence="10" key="1">
    <citation type="journal article" date="2020" name="Nat. Commun.">
        <title>Genome assembly of wild tea tree DASZ reveals pedigree and selection history of tea varieties.</title>
        <authorList>
            <person name="Zhang W."/>
            <person name="Zhang Y."/>
            <person name="Qiu H."/>
            <person name="Guo Y."/>
            <person name="Wan H."/>
            <person name="Zhang X."/>
            <person name="Scossa F."/>
            <person name="Alseekh S."/>
            <person name="Zhang Q."/>
            <person name="Wang P."/>
            <person name="Xu L."/>
            <person name="Schmidt M.H."/>
            <person name="Jia X."/>
            <person name="Li D."/>
            <person name="Zhu A."/>
            <person name="Guo F."/>
            <person name="Chen W."/>
            <person name="Ni D."/>
            <person name="Usadel B."/>
            <person name="Fernie A.R."/>
            <person name="Wen W."/>
        </authorList>
    </citation>
    <scope>NUCLEOTIDE SEQUENCE [LARGE SCALE GENOMIC DNA]</scope>
    <source>
        <strain evidence="10">cv. G240</strain>
    </source>
</reference>
<keyword evidence="5" id="KW-0677">Repeat</keyword>
<keyword evidence="7" id="KW-0539">Nucleus</keyword>
<evidence type="ECO:0000256" key="5">
    <source>
        <dbReference type="ARBA" id="ARBA00022737"/>
    </source>
</evidence>
<evidence type="ECO:0000256" key="6">
    <source>
        <dbReference type="ARBA" id="ARBA00023125"/>
    </source>
</evidence>
<dbReference type="Gene3D" id="3.40.50.150">
    <property type="entry name" value="Vaccinia Virus protein VP39"/>
    <property type="match status" value="1"/>
</dbReference>
<evidence type="ECO:0000259" key="8">
    <source>
        <dbReference type="PROSITE" id="PS51680"/>
    </source>
</evidence>
<dbReference type="InterPro" id="IPR029063">
    <property type="entry name" value="SAM-dependent_MTases_sf"/>
</dbReference>
<dbReference type="GO" id="GO:0008168">
    <property type="term" value="F:methyltransferase activity"/>
    <property type="evidence" value="ECO:0007669"/>
    <property type="project" value="UniProtKB-KW"/>
</dbReference>
<evidence type="ECO:0000256" key="4">
    <source>
        <dbReference type="ARBA" id="ARBA00022691"/>
    </source>
</evidence>
<dbReference type="PANTHER" id="PTHR23068:SF25">
    <property type="entry name" value="DNA (CYTOSINE-5)-METHYLTRANSFERASE DRM2"/>
    <property type="match status" value="1"/>
</dbReference>
<sequence length="310" mass="35319">MEYHLSVLKTLFPGGINLLSLFSGIGEASIALHRLRIPLKNIVSVEKLEICQTILHWWWEETNQKGNLIHIEYVQDVNAHMIARWVESYSGIDLMIGGSHCNNLIGAILSAETGMRKSNRRFVDHDVPSQVRVRVRRSFFMPNTSRTRCGHFRDMHGRRKRTWSLVRCSSSLVAARSSSFVVAPRPSLVARKVLMQHSSGINVYVPKDRVTNLHQGYGFVKFRSEDDADYDIATGAIINDFMASQDKKSLDVGANLFVGNLDPVRNLMHSNDVDEKLFYDTFSAFGVIVTNPKECNLYELRKNWETFLQS</sequence>
<comment type="caution">
    <text evidence="9">The sequence shown here is derived from an EMBL/GenBank/DDBJ whole genome shotgun (WGS) entry which is preliminary data.</text>
</comment>
<dbReference type="PANTHER" id="PTHR23068">
    <property type="entry name" value="DNA CYTOSINE-5- -METHYLTRANSFERASE 3-RELATED"/>
    <property type="match status" value="1"/>
</dbReference>
<dbReference type="Proteomes" id="UP000593564">
    <property type="component" value="Unassembled WGS sequence"/>
</dbReference>
<protein>
    <recommendedName>
        <fullName evidence="8">SAM-dependent MTase DRM-type domain-containing protein</fullName>
    </recommendedName>
</protein>
<dbReference type="InterPro" id="IPR012677">
    <property type="entry name" value="Nucleotide-bd_a/b_plait_sf"/>
</dbReference>
<reference evidence="9 10" key="2">
    <citation type="submission" date="2020-07" db="EMBL/GenBank/DDBJ databases">
        <title>Genome assembly of wild tea tree DASZ reveals pedigree and selection history of tea varieties.</title>
        <authorList>
            <person name="Zhang W."/>
        </authorList>
    </citation>
    <scope>NUCLEOTIDE SEQUENCE [LARGE SCALE GENOMIC DNA]</scope>
    <source>
        <strain evidence="10">cv. G240</strain>
        <tissue evidence="9">Leaf</tissue>
    </source>
</reference>
<evidence type="ECO:0000256" key="3">
    <source>
        <dbReference type="ARBA" id="ARBA00022679"/>
    </source>
</evidence>
<dbReference type="EMBL" id="JACBKZ010000001">
    <property type="protein sequence ID" value="KAF5959825.1"/>
    <property type="molecule type" value="Genomic_DNA"/>
</dbReference>
<proteinExistence type="predicted"/>
<keyword evidence="10" id="KW-1185">Reference proteome</keyword>
<dbReference type="SUPFAM" id="SSF53335">
    <property type="entry name" value="S-adenosyl-L-methionine-dependent methyltransferases"/>
    <property type="match status" value="1"/>
</dbReference>
<dbReference type="SUPFAM" id="SSF54928">
    <property type="entry name" value="RNA-binding domain, RBD"/>
    <property type="match status" value="1"/>
</dbReference>
<organism evidence="9 10">
    <name type="scientific">Camellia sinensis</name>
    <name type="common">Tea plant</name>
    <name type="synonym">Thea sinensis</name>
    <dbReference type="NCBI Taxonomy" id="4442"/>
    <lineage>
        <taxon>Eukaryota</taxon>
        <taxon>Viridiplantae</taxon>
        <taxon>Streptophyta</taxon>
        <taxon>Embryophyta</taxon>
        <taxon>Tracheophyta</taxon>
        <taxon>Spermatophyta</taxon>
        <taxon>Magnoliopsida</taxon>
        <taxon>eudicotyledons</taxon>
        <taxon>Gunneridae</taxon>
        <taxon>Pentapetalae</taxon>
        <taxon>asterids</taxon>
        <taxon>Ericales</taxon>
        <taxon>Theaceae</taxon>
        <taxon>Camellia</taxon>
    </lineage>
</organism>